<sequence>MFMTFIGLKTMQKCLKAFEFDAFMLVVMEKQFWLQILTTGYFTLKIKIIIERERGREGRVGGF</sequence>
<dbReference type="Proteomes" id="UP001497535">
    <property type="component" value="Unassembled WGS sequence"/>
</dbReference>
<proteinExistence type="predicted"/>
<protein>
    <submittedName>
        <fullName evidence="1">Uncharacterized protein</fullName>
    </submittedName>
</protein>
<dbReference type="EMBL" id="CAVMJV010000016">
    <property type="protein sequence ID" value="CAK5055200.1"/>
    <property type="molecule type" value="Genomic_DNA"/>
</dbReference>
<keyword evidence="2" id="KW-1185">Reference proteome</keyword>
<accession>A0ACB0YP51</accession>
<gene>
    <name evidence="1" type="ORF">MENTE1834_LOCUS14574</name>
</gene>
<comment type="caution">
    <text evidence="1">The sequence shown here is derived from an EMBL/GenBank/DDBJ whole genome shotgun (WGS) entry which is preliminary data.</text>
</comment>
<organism evidence="1 2">
    <name type="scientific">Meloidogyne enterolobii</name>
    <name type="common">Root-knot nematode worm</name>
    <name type="synonym">Meloidogyne mayaguensis</name>
    <dbReference type="NCBI Taxonomy" id="390850"/>
    <lineage>
        <taxon>Eukaryota</taxon>
        <taxon>Metazoa</taxon>
        <taxon>Ecdysozoa</taxon>
        <taxon>Nematoda</taxon>
        <taxon>Chromadorea</taxon>
        <taxon>Rhabditida</taxon>
        <taxon>Tylenchina</taxon>
        <taxon>Tylenchomorpha</taxon>
        <taxon>Tylenchoidea</taxon>
        <taxon>Meloidogynidae</taxon>
        <taxon>Meloidogyninae</taxon>
        <taxon>Meloidogyne</taxon>
    </lineage>
</organism>
<evidence type="ECO:0000313" key="1">
    <source>
        <dbReference type="EMBL" id="CAK5055200.1"/>
    </source>
</evidence>
<name>A0ACB0YP51_MELEN</name>
<evidence type="ECO:0000313" key="2">
    <source>
        <dbReference type="Proteomes" id="UP001497535"/>
    </source>
</evidence>
<reference evidence="1" key="1">
    <citation type="submission" date="2023-11" db="EMBL/GenBank/DDBJ databases">
        <authorList>
            <person name="Poullet M."/>
        </authorList>
    </citation>
    <scope>NUCLEOTIDE SEQUENCE</scope>
    <source>
        <strain evidence="1">E1834</strain>
    </source>
</reference>